<sequence length="102" mass="11311">MTNRWKGQSHDMVWQVEPGSVSRRGPADVTAFFVLMLMAEGKTSAPGFGTVPAFWGIRYCTSTVRILEHSRTIPTYRAQTIAASQSCKAPPRLHREVFASPS</sequence>
<dbReference type="AlphaFoldDB" id="D5GND2"/>
<proteinExistence type="predicted"/>
<dbReference type="InParanoid" id="D5GND2"/>
<evidence type="ECO:0000313" key="1">
    <source>
        <dbReference type="EMBL" id="CAZ86025.1"/>
    </source>
</evidence>
<protein>
    <submittedName>
        <fullName evidence="1">(Perigord truffle) hypothetical protein</fullName>
    </submittedName>
</protein>
<gene>
    <name evidence="1" type="ORF">GSTUM_00011230001</name>
</gene>
<evidence type="ECO:0000313" key="2">
    <source>
        <dbReference type="Proteomes" id="UP000006911"/>
    </source>
</evidence>
<keyword evidence="2" id="KW-1185">Reference proteome</keyword>
<name>D5GND2_TUBMM</name>
<organism evidence="1 2">
    <name type="scientific">Tuber melanosporum (strain Mel28)</name>
    <name type="common">Perigord black truffle</name>
    <dbReference type="NCBI Taxonomy" id="656061"/>
    <lineage>
        <taxon>Eukaryota</taxon>
        <taxon>Fungi</taxon>
        <taxon>Dikarya</taxon>
        <taxon>Ascomycota</taxon>
        <taxon>Pezizomycotina</taxon>
        <taxon>Pezizomycetes</taxon>
        <taxon>Pezizales</taxon>
        <taxon>Tuberaceae</taxon>
        <taxon>Tuber</taxon>
    </lineage>
</organism>
<reference evidence="1 2" key="1">
    <citation type="journal article" date="2010" name="Nature">
        <title>Perigord black truffle genome uncovers evolutionary origins and mechanisms of symbiosis.</title>
        <authorList>
            <person name="Martin F."/>
            <person name="Kohler A."/>
            <person name="Murat C."/>
            <person name="Balestrini R."/>
            <person name="Coutinho P.M."/>
            <person name="Jaillon O."/>
            <person name="Montanini B."/>
            <person name="Morin E."/>
            <person name="Noel B."/>
            <person name="Percudani R."/>
            <person name="Porcel B."/>
            <person name="Rubini A."/>
            <person name="Amicucci A."/>
            <person name="Amselem J."/>
            <person name="Anthouard V."/>
            <person name="Arcioni S."/>
            <person name="Artiguenave F."/>
            <person name="Aury J.M."/>
            <person name="Ballario P."/>
            <person name="Bolchi A."/>
            <person name="Brenna A."/>
            <person name="Brun A."/>
            <person name="Buee M."/>
            <person name="Cantarel B."/>
            <person name="Chevalier G."/>
            <person name="Couloux A."/>
            <person name="Da Silva C."/>
            <person name="Denoeud F."/>
            <person name="Duplessis S."/>
            <person name="Ghignone S."/>
            <person name="Hilselberger B."/>
            <person name="Iotti M."/>
            <person name="Marcais B."/>
            <person name="Mello A."/>
            <person name="Miranda M."/>
            <person name="Pacioni G."/>
            <person name="Quesneville H."/>
            <person name="Riccioni C."/>
            <person name="Ruotolo R."/>
            <person name="Splivallo R."/>
            <person name="Stocchi V."/>
            <person name="Tisserant E."/>
            <person name="Viscomi A.R."/>
            <person name="Zambonelli A."/>
            <person name="Zampieri E."/>
            <person name="Henrissat B."/>
            <person name="Lebrun M.H."/>
            <person name="Paolocci F."/>
            <person name="Bonfante P."/>
            <person name="Ottonello S."/>
            <person name="Wincker P."/>
        </authorList>
    </citation>
    <scope>NUCLEOTIDE SEQUENCE [LARGE SCALE GENOMIC DNA]</scope>
    <source>
        <strain evidence="1 2">Mel28</strain>
    </source>
</reference>
<accession>D5GND2</accession>
<dbReference type="EMBL" id="FN430363">
    <property type="protein sequence ID" value="CAZ86025.1"/>
    <property type="molecule type" value="Genomic_DNA"/>
</dbReference>
<dbReference type="Proteomes" id="UP000006911">
    <property type="component" value="Unassembled WGS sequence"/>
</dbReference>
<dbReference type="HOGENOM" id="CLU_2279496_0_0_1"/>
<dbReference type="KEGG" id="tml:GSTUM_00011230001"/>